<accession>A0A379ERQ3</accession>
<sequence length="93" mass="10744">MKLPPMQRGFECKHNLNYWRFGDYLAIGCGAHGKVSFEHGDIIRYSKTKHPKGYMRGEICMMRNILKLKIVPNFSKSSVISKGPVYCFSTVLW</sequence>
<organism evidence="1 2">
    <name type="scientific">Pasteurella canis</name>
    <dbReference type="NCBI Taxonomy" id="753"/>
    <lineage>
        <taxon>Bacteria</taxon>
        <taxon>Pseudomonadati</taxon>
        <taxon>Pseudomonadota</taxon>
        <taxon>Gammaproteobacteria</taxon>
        <taxon>Pasteurellales</taxon>
        <taxon>Pasteurellaceae</taxon>
        <taxon>Pasteurella</taxon>
    </lineage>
</organism>
<proteinExistence type="predicted"/>
<dbReference type="AlphaFoldDB" id="A0A379ERQ3"/>
<dbReference type="GO" id="GO:0005737">
    <property type="term" value="C:cytoplasm"/>
    <property type="evidence" value="ECO:0007669"/>
    <property type="project" value="TreeGrafter"/>
</dbReference>
<dbReference type="InterPro" id="IPR034505">
    <property type="entry name" value="Coproporphyrinogen-III_oxidase"/>
</dbReference>
<dbReference type="PANTHER" id="PTHR13932">
    <property type="entry name" value="COPROPORPHYRINIGEN III OXIDASE"/>
    <property type="match status" value="1"/>
</dbReference>
<evidence type="ECO:0000313" key="1">
    <source>
        <dbReference type="EMBL" id="SUC03540.1"/>
    </source>
</evidence>
<dbReference type="EMBL" id="UGTV01000006">
    <property type="protein sequence ID" value="SUC03540.1"/>
    <property type="molecule type" value="Genomic_DNA"/>
</dbReference>
<name>A0A379ERQ3_9PAST</name>
<gene>
    <name evidence="1" type="ORF">NCTC11621_00074</name>
</gene>
<dbReference type="InterPro" id="IPR058240">
    <property type="entry name" value="rSAM_sf"/>
</dbReference>
<dbReference type="GO" id="GO:0006779">
    <property type="term" value="P:porphyrin-containing compound biosynthetic process"/>
    <property type="evidence" value="ECO:0007669"/>
    <property type="project" value="TreeGrafter"/>
</dbReference>
<dbReference type="SUPFAM" id="SSF102114">
    <property type="entry name" value="Radical SAM enzymes"/>
    <property type="match status" value="1"/>
</dbReference>
<dbReference type="GO" id="GO:0051539">
    <property type="term" value="F:4 iron, 4 sulfur cluster binding"/>
    <property type="evidence" value="ECO:0007669"/>
    <property type="project" value="TreeGrafter"/>
</dbReference>
<dbReference type="Proteomes" id="UP000254704">
    <property type="component" value="Unassembled WGS sequence"/>
</dbReference>
<protein>
    <submittedName>
        <fullName evidence="1">Oxygen-independent coproporphyrinogen-III oxidase-like protein</fullName>
    </submittedName>
</protein>
<dbReference type="PANTHER" id="PTHR13932:SF5">
    <property type="entry name" value="RADICAL S-ADENOSYL METHIONINE DOMAIN-CONTAINING PROTEIN 1, MITOCHONDRIAL"/>
    <property type="match status" value="1"/>
</dbReference>
<reference evidence="1 2" key="1">
    <citation type="submission" date="2018-06" db="EMBL/GenBank/DDBJ databases">
        <authorList>
            <consortium name="Pathogen Informatics"/>
            <person name="Doyle S."/>
        </authorList>
    </citation>
    <scope>NUCLEOTIDE SEQUENCE [LARGE SCALE GENOMIC DNA]</scope>
    <source>
        <strain evidence="1 2">NCTC11621</strain>
    </source>
</reference>
<evidence type="ECO:0000313" key="2">
    <source>
        <dbReference type="Proteomes" id="UP000254704"/>
    </source>
</evidence>